<sequence>MPEAVSTPANPAPSTTDVGPVVVPDLESFPPTGVPKHSKLGSWEFYRSIGSPKRVVAPMVDQSELAWRVLSRRYGADLVYTPMINAKLFVDENSKKKKVKYQEVNFNREFGEEGGASIASLLSEEGASSDTDRPLFVQFCSNDPATLLKAAEVVQDRCDAVDLNLGCPQHIARRGHYGSYLMEDWQLIFALINILHLNLRIPVTAKMRVYETVDKTVAYARMLERAGAQIITVHGRTRSMKGHHTGLADWAKIKAVKEAVRVPVFANGNVLYPQDWQDALQQTTADGVMSAEGNLYNPAVFMPSLPRAPSAMFPNAPQLPFPSLARMAHEYLDIVTQLRTPTSSSAIKAHLFRLCRPGLEVHRDLREALGKSRFDHTATGEARIATYRAFVTELERRLDLDRVEDKWNKPQDPPLPGSVSFLTPPDPSKPDKHRPAFIPHWLAQPYFRPPLVTDEQQDDHAKKARRERVAETAQGKVRAEAKAARHRSESAEPVQGDEKRLRTTLPDDTASLPPTAAL</sequence>
<keyword evidence="7" id="KW-0560">Oxidoreductase</keyword>
<feature type="region of interest" description="Disordered" evidence="17">
    <location>
        <begin position="454"/>
        <end position="518"/>
    </location>
</feature>
<dbReference type="EC" id="1.3.1.88" evidence="10"/>
<evidence type="ECO:0000256" key="2">
    <source>
        <dbReference type="ARBA" id="ARBA00022630"/>
    </source>
</evidence>
<comment type="similarity">
    <text evidence="9">Belongs to the Dus family. Dus1 subfamily.</text>
</comment>
<reference evidence="20" key="1">
    <citation type="journal article" date="2013" name="Genome Announc.">
        <title>Genome sequence of the basidiomycetous yeast Pseudozyma antarctica T-34, a producer of the glycolipid biosurfactants mannosylerythritol lipids.</title>
        <authorList>
            <person name="Morita T."/>
            <person name="Koike H."/>
            <person name="Koyama Y."/>
            <person name="Hagiwara H."/>
            <person name="Ito E."/>
            <person name="Fukuoka T."/>
            <person name="Imura T."/>
            <person name="Machida M."/>
            <person name="Kitamoto D."/>
        </authorList>
    </citation>
    <scope>NUCLEOTIDE SEQUENCE [LARGE SCALE GENOMIC DNA]</scope>
    <source>
        <strain evidence="20">T-34</strain>
    </source>
</reference>
<keyword evidence="6" id="KW-0521">NADP</keyword>
<comment type="catalytic activity">
    <reaction evidence="12">
        <text>5,6-dihydrouridine(16) in tRNA + NADP(+) = uridine(16) in tRNA + NADPH + H(+)</text>
        <dbReference type="Rhea" id="RHEA:53376"/>
        <dbReference type="Rhea" id="RHEA-COMP:13543"/>
        <dbReference type="Rhea" id="RHEA-COMP:13544"/>
        <dbReference type="ChEBI" id="CHEBI:15378"/>
        <dbReference type="ChEBI" id="CHEBI:57783"/>
        <dbReference type="ChEBI" id="CHEBI:58349"/>
        <dbReference type="ChEBI" id="CHEBI:65315"/>
        <dbReference type="ChEBI" id="CHEBI:74443"/>
        <dbReference type="EC" id="1.3.1.88"/>
    </reaction>
    <physiologicalReaction direction="right-to-left" evidence="12">
        <dbReference type="Rhea" id="RHEA:53378"/>
    </physiologicalReaction>
</comment>
<keyword evidence="5" id="KW-0819">tRNA processing</keyword>
<evidence type="ECO:0000256" key="14">
    <source>
        <dbReference type="ARBA" id="ARBA00048934"/>
    </source>
</evidence>
<dbReference type="InterPro" id="IPR018517">
    <property type="entry name" value="tRNA_hU_synthase_CS"/>
</dbReference>
<evidence type="ECO:0000256" key="8">
    <source>
        <dbReference type="ARBA" id="ARBA00023027"/>
    </source>
</evidence>
<dbReference type="OrthoDB" id="272303at2759"/>
<comment type="catalytic activity">
    <reaction evidence="13">
        <text>a 5,6-dihydrouridine in mRNA + NAD(+) = a uridine in mRNA + NADH + H(+)</text>
        <dbReference type="Rhea" id="RHEA:69851"/>
        <dbReference type="Rhea" id="RHEA-COMP:14658"/>
        <dbReference type="Rhea" id="RHEA-COMP:17789"/>
        <dbReference type="ChEBI" id="CHEBI:15378"/>
        <dbReference type="ChEBI" id="CHEBI:57540"/>
        <dbReference type="ChEBI" id="CHEBI:57945"/>
        <dbReference type="ChEBI" id="CHEBI:65315"/>
        <dbReference type="ChEBI" id="CHEBI:74443"/>
    </reaction>
    <physiologicalReaction direction="right-to-left" evidence="13">
        <dbReference type="Rhea" id="RHEA:69853"/>
    </physiologicalReaction>
</comment>
<keyword evidence="3" id="KW-0288">FMN</keyword>
<dbReference type="Pfam" id="PF01207">
    <property type="entry name" value="Dus"/>
    <property type="match status" value="1"/>
</dbReference>
<dbReference type="InterPro" id="IPR035587">
    <property type="entry name" value="DUS-like_FMN-bd"/>
</dbReference>
<dbReference type="PANTHER" id="PTHR11082:SF5">
    <property type="entry name" value="TRNA-DIHYDROURIDINE(16_17) SYNTHASE [NAD(P)(+)]-LIKE"/>
    <property type="match status" value="1"/>
</dbReference>
<evidence type="ECO:0000256" key="17">
    <source>
        <dbReference type="SAM" id="MobiDB-lite"/>
    </source>
</evidence>
<dbReference type="InterPro" id="IPR013785">
    <property type="entry name" value="Aldolase_TIM"/>
</dbReference>
<accession>M9MDV2</accession>
<evidence type="ECO:0000256" key="6">
    <source>
        <dbReference type="ARBA" id="ARBA00022857"/>
    </source>
</evidence>
<comment type="catalytic activity">
    <reaction evidence="16">
        <text>5,6-dihydrouridine(17) in tRNA + NADP(+) = uridine(17) in tRNA + NADPH + H(+)</text>
        <dbReference type="Rhea" id="RHEA:53368"/>
        <dbReference type="Rhea" id="RHEA-COMP:13541"/>
        <dbReference type="Rhea" id="RHEA-COMP:13542"/>
        <dbReference type="ChEBI" id="CHEBI:15378"/>
        <dbReference type="ChEBI" id="CHEBI:57783"/>
        <dbReference type="ChEBI" id="CHEBI:58349"/>
        <dbReference type="ChEBI" id="CHEBI:65315"/>
        <dbReference type="ChEBI" id="CHEBI:74443"/>
        <dbReference type="EC" id="1.3.1.88"/>
    </reaction>
    <physiologicalReaction direction="right-to-left" evidence="16">
        <dbReference type="Rhea" id="RHEA:53370"/>
    </physiologicalReaction>
</comment>
<organism evidence="19 20">
    <name type="scientific">Pseudozyma antarctica (strain T-34)</name>
    <name type="common">Yeast</name>
    <name type="synonym">Candida antarctica</name>
    <dbReference type="NCBI Taxonomy" id="1151754"/>
    <lineage>
        <taxon>Eukaryota</taxon>
        <taxon>Fungi</taxon>
        <taxon>Dikarya</taxon>
        <taxon>Basidiomycota</taxon>
        <taxon>Ustilaginomycotina</taxon>
        <taxon>Ustilaginomycetes</taxon>
        <taxon>Ustilaginales</taxon>
        <taxon>Ustilaginaceae</taxon>
        <taxon>Moesziomyces</taxon>
    </lineage>
</organism>
<evidence type="ECO:0000256" key="11">
    <source>
        <dbReference type="ARBA" id="ARBA00047287"/>
    </source>
</evidence>
<evidence type="ECO:0000256" key="1">
    <source>
        <dbReference type="ARBA" id="ARBA00001917"/>
    </source>
</evidence>
<dbReference type="GO" id="GO:0050660">
    <property type="term" value="F:flavin adenine dinucleotide binding"/>
    <property type="evidence" value="ECO:0007669"/>
    <property type="project" value="InterPro"/>
</dbReference>
<proteinExistence type="inferred from homology"/>
<evidence type="ECO:0000256" key="9">
    <source>
        <dbReference type="ARBA" id="ARBA00038313"/>
    </source>
</evidence>
<comment type="catalytic activity">
    <reaction evidence="14">
        <text>5,6-dihydrouridine(16) in tRNA + NAD(+) = uridine(16) in tRNA + NADH + H(+)</text>
        <dbReference type="Rhea" id="RHEA:53380"/>
        <dbReference type="Rhea" id="RHEA-COMP:13543"/>
        <dbReference type="Rhea" id="RHEA-COMP:13544"/>
        <dbReference type="ChEBI" id="CHEBI:15378"/>
        <dbReference type="ChEBI" id="CHEBI:57540"/>
        <dbReference type="ChEBI" id="CHEBI:57945"/>
        <dbReference type="ChEBI" id="CHEBI:65315"/>
        <dbReference type="ChEBI" id="CHEBI:74443"/>
        <dbReference type="EC" id="1.3.1.88"/>
    </reaction>
    <physiologicalReaction direction="right-to-left" evidence="14">
        <dbReference type="Rhea" id="RHEA:53382"/>
    </physiologicalReaction>
</comment>
<gene>
    <name evidence="19" type="ORF">PANT_7d00335</name>
</gene>
<name>M9MDV2_PSEA3</name>
<protein>
    <recommendedName>
        <fullName evidence="10">tRNA-dihydrouridine(16/17) synthase [NAD(P)(+)]</fullName>
        <ecNumber evidence="10">1.3.1.88</ecNumber>
    </recommendedName>
</protein>
<evidence type="ECO:0000313" key="20">
    <source>
        <dbReference type="Proteomes" id="UP000011976"/>
    </source>
</evidence>
<keyword evidence="8" id="KW-0520">NAD</keyword>
<evidence type="ECO:0000256" key="16">
    <source>
        <dbReference type="ARBA" id="ARBA00049467"/>
    </source>
</evidence>
<keyword evidence="2" id="KW-0285">Flavoprotein</keyword>
<dbReference type="CDD" id="cd02801">
    <property type="entry name" value="DUS_like_FMN"/>
    <property type="match status" value="1"/>
</dbReference>
<dbReference type="Proteomes" id="UP000011976">
    <property type="component" value="Unassembled WGS sequence"/>
</dbReference>
<dbReference type="EMBL" id="DF196773">
    <property type="protein sequence ID" value="GAC72907.1"/>
    <property type="molecule type" value="Genomic_DNA"/>
</dbReference>
<dbReference type="SUPFAM" id="SSF51395">
    <property type="entry name" value="FMN-linked oxidoreductases"/>
    <property type="match status" value="1"/>
</dbReference>
<dbReference type="STRING" id="1151754.M9MDV2"/>
<comment type="cofactor">
    <cofactor evidence="1">
        <name>FMN</name>
        <dbReference type="ChEBI" id="CHEBI:58210"/>
    </cofactor>
</comment>
<comment type="catalytic activity">
    <reaction evidence="15">
        <text>a 5,6-dihydrouridine in mRNA + NADP(+) = a uridine in mRNA + NADPH + H(+)</text>
        <dbReference type="Rhea" id="RHEA:69855"/>
        <dbReference type="Rhea" id="RHEA-COMP:14658"/>
        <dbReference type="Rhea" id="RHEA-COMP:17789"/>
        <dbReference type="ChEBI" id="CHEBI:15378"/>
        <dbReference type="ChEBI" id="CHEBI:57783"/>
        <dbReference type="ChEBI" id="CHEBI:58349"/>
        <dbReference type="ChEBI" id="CHEBI:65315"/>
        <dbReference type="ChEBI" id="CHEBI:74443"/>
    </reaction>
    <physiologicalReaction direction="right-to-left" evidence="15">
        <dbReference type="Rhea" id="RHEA:69857"/>
    </physiologicalReaction>
</comment>
<evidence type="ECO:0000256" key="13">
    <source>
        <dbReference type="ARBA" id="ARBA00048342"/>
    </source>
</evidence>
<dbReference type="PANTHER" id="PTHR11082">
    <property type="entry name" value="TRNA-DIHYDROURIDINE SYNTHASE"/>
    <property type="match status" value="1"/>
</dbReference>
<evidence type="ECO:0000256" key="7">
    <source>
        <dbReference type="ARBA" id="ARBA00023002"/>
    </source>
</evidence>
<evidence type="ECO:0000259" key="18">
    <source>
        <dbReference type="Pfam" id="PF01207"/>
    </source>
</evidence>
<evidence type="ECO:0000256" key="10">
    <source>
        <dbReference type="ARBA" id="ARBA00038890"/>
    </source>
</evidence>
<evidence type="ECO:0000313" key="19">
    <source>
        <dbReference type="EMBL" id="GAC72907.1"/>
    </source>
</evidence>
<dbReference type="AlphaFoldDB" id="M9MDV2"/>
<evidence type="ECO:0000256" key="4">
    <source>
        <dbReference type="ARBA" id="ARBA00022664"/>
    </source>
</evidence>
<feature type="compositionally biased region" description="Basic and acidic residues" evidence="17">
    <location>
        <begin position="477"/>
        <end position="501"/>
    </location>
</feature>
<dbReference type="Gene3D" id="3.20.20.70">
    <property type="entry name" value="Aldolase class I"/>
    <property type="match status" value="1"/>
</dbReference>
<comment type="catalytic activity">
    <reaction evidence="11">
        <text>5,6-dihydrouridine(17) in tRNA + NAD(+) = uridine(17) in tRNA + NADH + H(+)</text>
        <dbReference type="Rhea" id="RHEA:53372"/>
        <dbReference type="Rhea" id="RHEA-COMP:13541"/>
        <dbReference type="Rhea" id="RHEA-COMP:13542"/>
        <dbReference type="ChEBI" id="CHEBI:15378"/>
        <dbReference type="ChEBI" id="CHEBI:57540"/>
        <dbReference type="ChEBI" id="CHEBI:57945"/>
        <dbReference type="ChEBI" id="CHEBI:65315"/>
        <dbReference type="ChEBI" id="CHEBI:74443"/>
        <dbReference type="EC" id="1.3.1.88"/>
    </reaction>
    <physiologicalReaction direction="right-to-left" evidence="11">
        <dbReference type="Rhea" id="RHEA:53374"/>
    </physiologicalReaction>
</comment>
<dbReference type="PROSITE" id="PS01136">
    <property type="entry name" value="UPF0034"/>
    <property type="match status" value="1"/>
</dbReference>
<dbReference type="GO" id="GO:0017150">
    <property type="term" value="F:tRNA dihydrouridine synthase activity"/>
    <property type="evidence" value="ECO:0007669"/>
    <property type="project" value="InterPro"/>
</dbReference>
<evidence type="ECO:0000256" key="12">
    <source>
        <dbReference type="ARBA" id="ARBA00047652"/>
    </source>
</evidence>
<evidence type="ECO:0000256" key="5">
    <source>
        <dbReference type="ARBA" id="ARBA00022694"/>
    </source>
</evidence>
<feature type="domain" description="DUS-like FMN-binding" evidence="18">
    <location>
        <begin position="56"/>
        <end position="373"/>
    </location>
</feature>
<evidence type="ECO:0000256" key="3">
    <source>
        <dbReference type="ARBA" id="ARBA00022643"/>
    </source>
</evidence>
<dbReference type="GO" id="GO:0006397">
    <property type="term" value="P:mRNA processing"/>
    <property type="evidence" value="ECO:0007669"/>
    <property type="project" value="UniProtKB-KW"/>
</dbReference>
<keyword evidence="4" id="KW-0507">mRNA processing</keyword>
<evidence type="ECO:0000256" key="15">
    <source>
        <dbReference type="ARBA" id="ARBA00049447"/>
    </source>
</evidence>
<feature type="region of interest" description="Disordered" evidence="17">
    <location>
        <begin position="405"/>
        <end position="435"/>
    </location>
</feature>